<feature type="coiled-coil region" evidence="4">
    <location>
        <begin position="376"/>
        <end position="426"/>
    </location>
</feature>
<name>A0A9W2Z572_BIOGL</name>
<organism evidence="7 8">
    <name type="scientific">Biomphalaria glabrata</name>
    <name type="common">Bloodfluke planorb</name>
    <name type="synonym">Freshwater snail</name>
    <dbReference type="NCBI Taxonomy" id="6526"/>
    <lineage>
        <taxon>Eukaryota</taxon>
        <taxon>Metazoa</taxon>
        <taxon>Spiralia</taxon>
        <taxon>Lophotrochozoa</taxon>
        <taxon>Mollusca</taxon>
        <taxon>Gastropoda</taxon>
        <taxon>Heterobranchia</taxon>
        <taxon>Euthyneura</taxon>
        <taxon>Panpulmonata</taxon>
        <taxon>Hygrophila</taxon>
        <taxon>Lymnaeoidea</taxon>
        <taxon>Planorbidae</taxon>
        <taxon>Biomphalaria</taxon>
    </lineage>
</organism>
<dbReference type="SUPFAM" id="SSF52540">
    <property type="entry name" value="P-loop containing nucleoside triphosphate hydrolases"/>
    <property type="match status" value="1"/>
</dbReference>
<evidence type="ECO:0000256" key="5">
    <source>
        <dbReference type="SAM" id="MobiDB-lite"/>
    </source>
</evidence>
<evidence type="ECO:0000313" key="7">
    <source>
        <dbReference type="Proteomes" id="UP001165740"/>
    </source>
</evidence>
<comment type="similarity">
    <text evidence="1">Belongs to the TRAFAC class TrmE-Era-EngA-EngB-Septin-like GTPase superfamily. AIG1/Toc34/Toc159-like paraseptin GTPase family. IAN subfamily.</text>
</comment>
<feature type="compositionally biased region" description="Basic and acidic residues" evidence="5">
    <location>
        <begin position="60"/>
        <end position="79"/>
    </location>
</feature>
<dbReference type="InterPro" id="IPR045058">
    <property type="entry name" value="GIMA/IAN/Toc"/>
</dbReference>
<dbReference type="FunFam" id="3.40.50.300:FF:000840">
    <property type="entry name" value="Immune-associated nucleotide-binding protein 9"/>
    <property type="match status" value="1"/>
</dbReference>
<keyword evidence="2" id="KW-0547">Nucleotide-binding</keyword>
<evidence type="ECO:0000259" key="6">
    <source>
        <dbReference type="PROSITE" id="PS51720"/>
    </source>
</evidence>
<dbReference type="RefSeq" id="XP_055870072.1">
    <property type="nucleotide sequence ID" value="XM_056014097.1"/>
</dbReference>
<proteinExistence type="inferred from homology"/>
<evidence type="ECO:0000313" key="8">
    <source>
        <dbReference type="RefSeq" id="XP_055870071.1"/>
    </source>
</evidence>
<reference evidence="8 9" key="1">
    <citation type="submission" date="2025-04" db="UniProtKB">
        <authorList>
            <consortium name="RefSeq"/>
        </authorList>
    </citation>
    <scope>IDENTIFICATION</scope>
</reference>
<dbReference type="PANTHER" id="PTHR10903">
    <property type="entry name" value="GTPASE, IMAP FAMILY MEMBER-RELATED"/>
    <property type="match status" value="1"/>
</dbReference>
<gene>
    <name evidence="8 9" type="primary">LOC106076390</name>
</gene>
<accession>A0A9W2Z572</accession>
<feature type="region of interest" description="Disordered" evidence="5">
    <location>
        <begin position="27"/>
        <end position="93"/>
    </location>
</feature>
<dbReference type="OrthoDB" id="431287at2759"/>
<protein>
    <submittedName>
        <fullName evidence="8 9">Uncharacterized protein LOC106076390</fullName>
    </submittedName>
</protein>
<dbReference type="InterPro" id="IPR027417">
    <property type="entry name" value="P-loop_NTPase"/>
</dbReference>
<dbReference type="AlphaFoldDB" id="A0A9W2Z572"/>
<evidence type="ECO:0000256" key="4">
    <source>
        <dbReference type="SAM" id="Coils"/>
    </source>
</evidence>
<dbReference type="InterPro" id="IPR006703">
    <property type="entry name" value="G_AIG1"/>
</dbReference>
<dbReference type="PROSITE" id="PS51720">
    <property type="entry name" value="G_AIG1"/>
    <property type="match status" value="1"/>
</dbReference>
<keyword evidence="7" id="KW-1185">Reference proteome</keyword>
<keyword evidence="3" id="KW-0342">GTP-binding</keyword>
<dbReference type="PANTHER" id="PTHR10903:SF184">
    <property type="entry name" value="GTP-BINDING PROTEIN A"/>
    <property type="match status" value="1"/>
</dbReference>
<feature type="domain" description="AIG1-type G" evidence="6">
    <location>
        <begin position="153"/>
        <end position="364"/>
    </location>
</feature>
<feature type="coiled-coil region" evidence="4">
    <location>
        <begin position="476"/>
        <end position="517"/>
    </location>
</feature>
<dbReference type="Proteomes" id="UP001165740">
    <property type="component" value="Chromosome 16"/>
</dbReference>
<sequence length="534" mass="61225">MSGESEKRFTVRETIELLQAEKQDVLVSPKQHAAKQKPAIPMRRDSFRRRQAISYPSDISKIKENETSEDTKPCHEYKPSKPVSQLKSNENDKDVTSTIEELHPDVSAEVNSIQSTNDDTTIEKVDQNSTLITKTFGESPSNITSRSSFLTEISKIDFLLIGKTGNGKSALGNTILKQNVFRSLNSSSSVTKEVTSAKAYILDKTVSVFDAPGFGDTDGDQTVSNKLVLDSLTAAISANPDGYHAFLLVLRFGERFKKEDEETIVFLKSIFGGDFIRKFCILVMTFGDHFEKDNQEASLQEWLSKQKGRLADLLKECNNRVVLFDNKTTDELKQERQLKQLFSFVEDLVLENCRYTNNLFDMAKSTRNKILMGSNISTYEQRYNAILLNLKAIQKEEKLNCDTTLLKSMLQTCQEALQNLNEDNREYGCLQEIINQFKYLEEAVNAEIDIRNRLSAYKCENDLVQAIRKSRDQLAKMQYQDLAKRLEKEKMEYEELYKQERKNVTELENKIRDLYKKPMAQIIKSKLDSYFKSS</sequence>
<dbReference type="GO" id="GO:0005525">
    <property type="term" value="F:GTP binding"/>
    <property type="evidence" value="ECO:0007669"/>
    <property type="project" value="UniProtKB-KW"/>
</dbReference>
<evidence type="ECO:0000256" key="1">
    <source>
        <dbReference type="ARBA" id="ARBA00008535"/>
    </source>
</evidence>
<dbReference type="GeneID" id="106076390"/>
<dbReference type="Pfam" id="PF04548">
    <property type="entry name" value="AIG1"/>
    <property type="match status" value="1"/>
</dbReference>
<evidence type="ECO:0000256" key="3">
    <source>
        <dbReference type="ARBA" id="ARBA00023134"/>
    </source>
</evidence>
<evidence type="ECO:0000256" key="2">
    <source>
        <dbReference type="ARBA" id="ARBA00022741"/>
    </source>
</evidence>
<dbReference type="RefSeq" id="XP_055870071.1">
    <property type="nucleotide sequence ID" value="XM_056014096.1"/>
</dbReference>
<dbReference type="Gene3D" id="3.40.50.300">
    <property type="entry name" value="P-loop containing nucleotide triphosphate hydrolases"/>
    <property type="match status" value="1"/>
</dbReference>
<evidence type="ECO:0000313" key="9">
    <source>
        <dbReference type="RefSeq" id="XP_055870072.1"/>
    </source>
</evidence>
<keyword evidence="4" id="KW-0175">Coiled coil</keyword>